<reference evidence="2 3" key="1">
    <citation type="submission" date="2020-03" db="EMBL/GenBank/DDBJ databases">
        <title>Complete genome sequence of sixteen Streptomyces strains facilitates identification of candidate genes involved in plant growth-promotion in grain legumes and cereals.</title>
        <authorList>
            <person name="Gopalakrishnan S."/>
            <person name="Thakur V."/>
            <person name="Saxena R."/>
            <person name="Vadlamudi S."/>
            <person name="Purohit S."/>
            <person name="Kumar V."/>
            <person name="Rathore A."/>
            <person name="Chitikineni A."/>
            <person name="Varshney R.K."/>
        </authorList>
    </citation>
    <scope>NUCLEOTIDE SEQUENCE [LARGE SCALE GENOMIC DNA]</scope>
    <source>
        <strain evidence="2 3">KAI-180</strain>
    </source>
</reference>
<protein>
    <recommendedName>
        <fullName evidence="1">DeoxyPurine in DNA protein A domain-containing protein</fullName>
    </recommendedName>
</protein>
<dbReference type="EMBL" id="JAANNT010000020">
    <property type="protein sequence ID" value="NUV30879.1"/>
    <property type="molecule type" value="Genomic_DNA"/>
</dbReference>
<comment type="caution">
    <text evidence="2">The sequence shown here is derived from an EMBL/GenBank/DDBJ whole genome shotgun (WGS) entry which is preliminary data.</text>
</comment>
<feature type="domain" description="DeoxyPurine in DNA protein A" evidence="1">
    <location>
        <begin position="4"/>
        <end position="99"/>
    </location>
</feature>
<evidence type="ECO:0000313" key="3">
    <source>
        <dbReference type="Proteomes" id="UP000540128"/>
    </source>
</evidence>
<accession>A0A7Y6CDJ8</accession>
<sequence length="284" mass="32202">MPTFLLGTHMPAWMRDSRFVGVTLFISVNRLRRGRPLPPSRHDVCLDSGGFTELKQYGTWRTGPEEYAALVRRLRAQLGEERVRWAAPQDWMCEPQVIFGANHHLPPHHPQYFRGTTPHHSGRAGRTDREFDLAVRLHQERTIENFLELRRLAPDQPFIPVLQGWAPRHYLRCLDLYGQAGVALEREPLVGLGSVCRRQHTAEIGNLVQALTAAGLRLHGFGVKREGLAQYGRYLASADSLAWSAGARYNPPLAGHLHKSCSSCPEWALRWYAETQAVLRHTSP</sequence>
<name>A0A7Y6CDJ8_9ACTN</name>
<dbReference type="InterPro" id="IPR055645">
    <property type="entry name" value="DpdA"/>
</dbReference>
<evidence type="ECO:0000259" key="1">
    <source>
        <dbReference type="Pfam" id="PF23859"/>
    </source>
</evidence>
<dbReference type="Proteomes" id="UP000540128">
    <property type="component" value="Unassembled WGS sequence"/>
</dbReference>
<organism evidence="2 3">
    <name type="scientific">Streptomyces odorifer</name>
    <dbReference type="NCBI Taxonomy" id="53450"/>
    <lineage>
        <taxon>Bacteria</taxon>
        <taxon>Bacillati</taxon>
        <taxon>Actinomycetota</taxon>
        <taxon>Actinomycetes</taxon>
        <taxon>Kitasatosporales</taxon>
        <taxon>Streptomycetaceae</taxon>
        <taxon>Streptomyces</taxon>
        <taxon>Streptomyces albidoflavus group</taxon>
    </lineage>
</organism>
<dbReference type="AlphaFoldDB" id="A0A7Y6CDJ8"/>
<feature type="domain" description="DeoxyPurine in DNA protein A" evidence="1">
    <location>
        <begin position="133"/>
        <end position="274"/>
    </location>
</feature>
<gene>
    <name evidence="2" type="ORF">G6W59_21645</name>
</gene>
<keyword evidence="3" id="KW-1185">Reference proteome</keyword>
<proteinExistence type="predicted"/>
<dbReference type="Pfam" id="PF23859">
    <property type="entry name" value="DpdA"/>
    <property type="match status" value="2"/>
</dbReference>
<evidence type="ECO:0000313" key="2">
    <source>
        <dbReference type="EMBL" id="NUV30879.1"/>
    </source>
</evidence>